<dbReference type="InterPro" id="IPR010482">
    <property type="entry name" value="TECPR1-like_DysF"/>
</dbReference>
<keyword evidence="9" id="KW-1185">Reference proteome</keyword>
<evidence type="ECO:0000256" key="2">
    <source>
        <dbReference type="ARBA" id="ARBA00022692"/>
    </source>
</evidence>
<feature type="compositionally biased region" description="Basic and acidic residues" evidence="5">
    <location>
        <begin position="642"/>
        <end position="653"/>
    </location>
</feature>
<dbReference type="PANTHER" id="PTHR28304">
    <property type="entry name" value="PEROXISOMAL MEMBRANE PROTEIN PEX29"/>
    <property type="match status" value="1"/>
</dbReference>
<accession>A0A8H5FSB1</accession>
<feature type="region of interest" description="Disordered" evidence="5">
    <location>
        <begin position="433"/>
        <end position="467"/>
    </location>
</feature>
<evidence type="ECO:0000256" key="4">
    <source>
        <dbReference type="ARBA" id="ARBA00023136"/>
    </source>
</evidence>
<gene>
    <name evidence="8" type="ORF">D9758_010096</name>
</gene>
<dbReference type="Proteomes" id="UP000559256">
    <property type="component" value="Unassembled WGS sequence"/>
</dbReference>
<feature type="region of interest" description="Disordered" evidence="5">
    <location>
        <begin position="822"/>
        <end position="857"/>
    </location>
</feature>
<feature type="compositionally biased region" description="Acidic residues" evidence="5">
    <location>
        <begin position="846"/>
        <end position="855"/>
    </location>
</feature>
<name>A0A8H5FSB1_9AGAR</name>
<dbReference type="GO" id="GO:0007031">
    <property type="term" value="P:peroxisome organization"/>
    <property type="evidence" value="ECO:0007669"/>
    <property type="project" value="TreeGrafter"/>
</dbReference>
<feature type="region of interest" description="Disordered" evidence="5">
    <location>
        <begin position="517"/>
        <end position="564"/>
    </location>
</feature>
<keyword evidence="3 6" id="KW-1133">Transmembrane helix</keyword>
<evidence type="ECO:0000256" key="5">
    <source>
        <dbReference type="SAM" id="MobiDB-lite"/>
    </source>
</evidence>
<dbReference type="InterPro" id="IPR052816">
    <property type="entry name" value="Peroxisomal_Membrane_PEX28-32"/>
</dbReference>
<feature type="compositionally biased region" description="Low complexity" evidence="5">
    <location>
        <begin position="453"/>
        <end position="467"/>
    </location>
</feature>
<feature type="compositionally biased region" description="Gly residues" evidence="5">
    <location>
        <begin position="609"/>
        <end position="619"/>
    </location>
</feature>
<evidence type="ECO:0000313" key="9">
    <source>
        <dbReference type="Proteomes" id="UP000559256"/>
    </source>
</evidence>
<evidence type="ECO:0000256" key="3">
    <source>
        <dbReference type="ARBA" id="ARBA00022989"/>
    </source>
</evidence>
<evidence type="ECO:0000256" key="1">
    <source>
        <dbReference type="ARBA" id="ARBA00004141"/>
    </source>
</evidence>
<comment type="subcellular location">
    <subcellularLocation>
        <location evidence="1">Membrane</location>
        <topology evidence="1">Multi-pass membrane protein</topology>
    </subcellularLocation>
</comment>
<sequence length="915" mass="99879">MATLSYVRIPSTAKRQDAKRQRTSLPSNPPNPPASLPTSFAILPQLLLSSSVPSEDAGYNPRRKRTKAVLLSNKDPLSIQTTTINFKRFVDRVGGLFWFQDTAEELMTWKKGWKPTTALLCVYAFICTFPQVLFVLPLVILACIMLSTAHIPRRRLPPPAVSFAPPSTTQDASPPPVEDSVDYQGNLQAIQNLMGLHADTHAAITPILSQLSLSSPVSTTVLTILALLIPSILFLSPFIPTRLIAFFGVALPVLSSNPHLSSLFLQLQHHVASSLRPNYLWTWSPSPTPTLTLPIPRPLAFFFPNRSLPLKPVPLTPRSFFPQHIPKVPVTQISFRFCPRPFITVNVSLPRSHMGASGLINRLKSLATLALSTNSLTDRIWNAELREVELWENERCDSQTAMRFGSVLANAGHDTNANATSTLRIGRKLSESLAFSSSPSTSPTVKKAKKAAKSNTSTPTSPTWTQTRTRNALLDTLAPLPPFALIPPLPASAMGDLVEEGSMEGVGDVETTLEKREREQKEYKENQNQKRPSLSMLSPKRTFSSSSSSHINPVPSSSSSANHINSISPEITQAIQTFKKGFSKSNLGTERAPWTRGRDGFGGINPLGVGLGSGSGSGSGNTSTSMGTNAMRRTMSGAHAHAHGEYEDPRDGKGASGNSGGGYEAGSEPAALGPGMISESTNKHVLTKTNSIIFPFPRLTQNLTRRSRFPQHTTHNTPYIALALTSNLTFSLAPGWKFIETEDWRVDYDAGAGASSVGAFKPDQVSSLLDDEGEDDDDEDDDEDGEGDSEEDGDGDGDDFGNGKSERGRWLDITFKAGVRKRTRPIGPSHGYYQVHQTRQTRQSQEEEEEEEGQWEQERKHQLEISFFIVFGVSVNVDVSFSFGRRGGTGVNDEDEDKGWMCGGDEGGFFSRSFS</sequence>
<proteinExistence type="predicted"/>
<dbReference type="PANTHER" id="PTHR28304:SF2">
    <property type="entry name" value="PEROXISOMAL MEMBRANE PROTEIN PEX29"/>
    <property type="match status" value="1"/>
</dbReference>
<feature type="compositionally biased region" description="Gly residues" evidence="5">
    <location>
        <begin position="654"/>
        <end position="664"/>
    </location>
</feature>
<evidence type="ECO:0000313" key="8">
    <source>
        <dbReference type="EMBL" id="KAF5346918.1"/>
    </source>
</evidence>
<keyword evidence="2 6" id="KW-0812">Transmembrane</keyword>
<protein>
    <recommendedName>
        <fullName evidence="7">TECPR1-like DysF domain-containing protein</fullName>
    </recommendedName>
</protein>
<comment type="caution">
    <text evidence="8">The sequence shown here is derived from an EMBL/GenBank/DDBJ whole genome shotgun (WGS) entry which is preliminary data.</text>
</comment>
<feature type="transmembrane region" description="Helical" evidence="6">
    <location>
        <begin position="117"/>
        <end position="147"/>
    </location>
</feature>
<feature type="compositionally biased region" description="Low complexity" evidence="5">
    <location>
        <begin position="544"/>
        <end position="564"/>
    </location>
</feature>
<dbReference type="AlphaFoldDB" id="A0A8H5FSB1"/>
<feature type="compositionally biased region" description="Basic and acidic residues" evidence="5">
    <location>
        <begin position="517"/>
        <end position="528"/>
    </location>
</feature>
<feature type="domain" description="TECPR1-like DysF" evidence="7">
    <location>
        <begin position="76"/>
        <end position="267"/>
    </location>
</feature>
<dbReference type="EMBL" id="JAACJM010000098">
    <property type="protein sequence ID" value="KAF5346918.1"/>
    <property type="molecule type" value="Genomic_DNA"/>
</dbReference>
<dbReference type="OrthoDB" id="74314at2759"/>
<evidence type="ECO:0000259" key="7">
    <source>
        <dbReference type="Pfam" id="PF06398"/>
    </source>
</evidence>
<keyword evidence="4 6" id="KW-0472">Membrane</keyword>
<dbReference type="Pfam" id="PF06398">
    <property type="entry name" value="Pex24p"/>
    <property type="match status" value="1"/>
</dbReference>
<feature type="region of interest" description="Disordered" evidence="5">
    <location>
        <begin position="1"/>
        <end position="36"/>
    </location>
</feature>
<organism evidence="8 9">
    <name type="scientific">Tetrapyrgos nigripes</name>
    <dbReference type="NCBI Taxonomy" id="182062"/>
    <lineage>
        <taxon>Eukaryota</taxon>
        <taxon>Fungi</taxon>
        <taxon>Dikarya</taxon>
        <taxon>Basidiomycota</taxon>
        <taxon>Agaricomycotina</taxon>
        <taxon>Agaricomycetes</taxon>
        <taxon>Agaricomycetidae</taxon>
        <taxon>Agaricales</taxon>
        <taxon>Marasmiineae</taxon>
        <taxon>Marasmiaceae</taxon>
        <taxon>Tetrapyrgos</taxon>
    </lineage>
</organism>
<feature type="region of interest" description="Disordered" evidence="5">
    <location>
        <begin position="753"/>
        <end position="806"/>
    </location>
</feature>
<evidence type="ECO:0000256" key="6">
    <source>
        <dbReference type="SAM" id="Phobius"/>
    </source>
</evidence>
<dbReference type="GO" id="GO:0005778">
    <property type="term" value="C:peroxisomal membrane"/>
    <property type="evidence" value="ECO:0007669"/>
    <property type="project" value="UniProtKB-ARBA"/>
</dbReference>
<feature type="compositionally biased region" description="Low complexity" evidence="5">
    <location>
        <begin position="433"/>
        <end position="445"/>
    </location>
</feature>
<feature type="region of interest" description="Disordered" evidence="5">
    <location>
        <begin position="609"/>
        <end position="677"/>
    </location>
</feature>
<reference evidence="8 9" key="1">
    <citation type="journal article" date="2020" name="ISME J.">
        <title>Uncovering the hidden diversity of litter-decomposition mechanisms in mushroom-forming fungi.</title>
        <authorList>
            <person name="Floudas D."/>
            <person name="Bentzer J."/>
            <person name="Ahren D."/>
            <person name="Johansson T."/>
            <person name="Persson P."/>
            <person name="Tunlid A."/>
        </authorList>
    </citation>
    <scope>NUCLEOTIDE SEQUENCE [LARGE SCALE GENOMIC DNA]</scope>
    <source>
        <strain evidence="8 9">CBS 291.85</strain>
    </source>
</reference>
<feature type="compositionally biased region" description="Acidic residues" evidence="5">
    <location>
        <begin position="769"/>
        <end position="799"/>
    </location>
</feature>